<keyword evidence="2" id="KW-1185">Reference proteome</keyword>
<dbReference type="RefSeq" id="WP_206087634.1">
    <property type="nucleotide sequence ID" value="NZ_CP065053.1"/>
</dbReference>
<dbReference type="Proteomes" id="UP000662888">
    <property type="component" value="Chromosome"/>
</dbReference>
<name>A0AA49A690_9BURK</name>
<accession>A0AA49A690</accession>
<dbReference type="EMBL" id="CP065053">
    <property type="protein sequence ID" value="QPI47989.1"/>
    <property type="molecule type" value="Genomic_DNA"/>
</dbReference>
<protein>
    <submittedName>
        <fullName evidence="1">Uncharacterized protein</fullName>
    </submittedName>
</protein>
<organism evidence="1 2">
    <name type="scientific">Massilia antarctica</name>
    <dbReference type="NCBI Taxonomy" id="2765360"/>
    <lineage>
        <taxon>Bacteria</taxon>
        <taxon>Pseudomonadati</taxon>
        <taxon>Pseudomonadota</taxon>
        <taxon>Betaproteobacteria</taxon>
        <taxon>Burkholderiales</taxon>
        <taxon>Oxalobacteraceae</taxon>
        <taxon>Telluria group</taxon>
        <taxon>Massilia</taxon>
    </lineage>
</organism>
<reference evidence="1 2" key="1">
    <citation type="submission" date="2020-11" db="EMBL/GenBank/DDBJ databases">
        <authorList>
            <person name="Sun Q."/>
        </authorList>
    </citation>
    <scope>NUCLEOTIDE SEQUENCE [LARGE SCALE GENOMIC DNA]</scope>
    <source>
        <strain evidence="1 2">P8398</strain>
    </source>
</reference>
<proteinExistence type="predicted"/>
<evidence type="ECO:0000313" key="2">
    <source>
        <dbReference type="Proteomes" id="UP000662888"/>
    </source>
</evidence>
<gene>
    <name evidence="1" type="ORF">IV454_20795</name>
</gene>
<sequence>MKIAELLGYGDKKNYKPMYQQIDDLDKKTVGGKWGKGWFEKIGQQLAAWRA</sequence>
<evidence type="ECO:0000313" key="1">
    <source>
        <dbReference type="EMBL" id="QPI47989.1"/>
    </source>
</evidence>